<feature type="chain" id="PRO_5046939891" evidence="5">
    <location>
        <begin position="29"/>
        <end position="538"/>
    </location>
</feature>
<name>A0ABT2BYN0_9BURK</name>
<sequence>MTISRHTAGELAKLVLAASLCTATMAGAQVTYQNPVLPGFYSDPSVCRAGKDYYMVHSSFGYFPGVPIFHSTNLVNWEQIGHVLTRPEQVPLQKSGVTLGIFAPTLRCHDGVYYMITTNITDKGNFYVTATDPRGPWSDPVWIDMPGIDPSLFFDDDGKVYVTSTVNWGPNIHEGIHLAQIDIQTGKLLTTPRNVWAGTGGRYPEGPHLYKKDGWYYLMIAEGGTQFGHKETIARSRRIDGPYMGDPGNPIMTHADMNAETSAIQGLGHGDLVQTQDGAWFMVAHAFRQHDDHQILGRETFLAPVRWDKDAWPVVNGNGTVSERMEAPSLPGPVLKQVAPRAEDFSGKRLGYEWNYLHNPRTDRYSLAERPGHLRLHGTGATLADVDGVTFVGRRQQHFDFEAGTTLDFAPGADGEEAGLTLFKDDRHHYVLAVTRQGGQRVAVLRIRLGLIGTVLRTVALANGPVSLRVGGNKDRYTFAVRQGSGAWTGIGEADTRYLSSVTAGGFTGVYIGLYATTNGKADMAPADFDGFAYRPAP</sequence>
<dbReference type="PANTHER" id="PTHR42812">
    <property type="entry name" value="BETA-XYLOSIDASE"/>
    <property type="match status" value="1"/>
</dbReference>
<dbReference type="InterPro" id="IPR013320">
    <property type="entry name" value="ConA-like_dom_sf"/>
</dbReference>
<dbReference type="Gene3D" id="2.60.120.200">
    <property type="match status" value="1"/>
</dbReference>
<feature type="domain" description="Beta-xylosidase C-terminal Concanavalin A-like" evidence="6">
    <location>
        <begin position="343"/>
        <end position="535"/>
    </location>
</feature>
<comment type="similarity">
    <text evidence="1 4">Belongs to the glycosyl hydrolase 43 family.</text>
</comment>
<proteinExistence type="inferred from homology"/>
<dbReference type="Proteomes" id="UP001165263">
    <property type="component" value="Unassembled WGS sequence"/>
</dbReference>
<evidence type="ECO:0000313" key="8">
    <source>
        <dbReference type="Proteomes" id="UP001165263"/>
    </source>
</evidence>
<dbReference type="SUPFAM" id="SSF49899">
    <property type="entry name" value="Concanavalin A-like lectins/glucanases"/>
    <property type="match status" value="1"/>
</dbReference>
<dbReference type="InterPro" id="IPR051795">
    <property type="entry name" value="Glycosyl_Hydrlase_43"/>
</dbReference>
<feature type="signal peptide" evidence="5">
    <location>
        <begin position="1"/>
        <end position="28"/>
    </location>
</feature>
<evidence type="ECO:0000256" key="4">
    <source>
        <dbReference type="RuleBase" id="RU361187"/>
    </source>
</evidence>
<dbReference type="RefSeq" id="WP_259449365.1">
    <property type="nucleotide sequence ID" value="NZ_CP119520.1"/>
</dbReference>
<dbReference type="GO" id="GO:0016787">
    <property type="term" value="F:hydrolase activity"/>
    <property type="evidence" value="ECO:0007669"/>
    <property type="project" value="UniProtKB-KW"/>
</dbReference>
<dbReference type="Pfam" id="PF04616">
    <property type="entry name" value="Glyco_hydro_43"/>
    <property type="match status" value="1"/>
</dbReference>
<gene>
    <name evidence="7" type="ORF">NX786_12975</name>
</gene>
<evidence type="ECO:0000256" key="1">
    <source>
        <dbReference type="ARBA" id="ARBA00009865"/>
    </source>
</evidence>
<dbReference type="Pfam" id="PF17851">
    <property type="entry name" value="GH43_C2"/>
    <property type="match status" value="1"/>
</dbReference>
<dbReference type="SUPFAM" id="SSF75005">
    <property type="entry name" value="Arabinanase/levansucrase/invertase"/>
    <property type="match status" value="1"/>
</dbReference>
<organism evidence="7 8">
    <name type="scientific">Telluria mixta</name>
    <dbReference type="NCBI Taxonomy" id="34071"/>
    <lineage>
        <taxon>Bacteria</taxon>
        <taxon>Pseudomonadati</taxon>
        <taxon>Pseudomonadota</taxon>
        <taxon>Betaproteobacteria</taxon>
        <taxon>Burkholderiales</taxon>
        <taxon>Oxalobacteraceae</taxon>
        <taxon>Telluria group</taxon>
        <taxon>Telluria</taxon>
    </lineage>
</organism>
<keyword evidence="2 4" id="KW-0378">Hydrolase</keyword>
<dbReference type="InterPro" id="IPR006710">
    <property type="entry name" value="Glyco_hydro_43"/>
</dbReference>
<dbReference type="EMBL" id="JANUHC010000004">
    <property type="protein sequence ID" value="MCS0630250.1"/>
    <property type="molecule type" value="Genomic_DNA"/>
</dbReference>
<dbReference type="CDD" id="cd18617">
    <property type="entry name" value="GH43_XynB-like"/>
    <property type="match status" value="1"/>
</dbReference>
<keyword evidence="8" id="KW-1185">Reference proteome</keyword>
<evidence type="ECO:0000313" key="7">
    <source>
        <dbReference type="EMBL" id="MCS0630250.1"/>
    </source>
</evidence>
<dbReference type="InterPro" id="IPR023296">
    <property type="entry name" value="Glyco_hydro_beta-prop_sf"/>
</dbReference>
<comment type="caution">
    <text evidence="7">The sequence shown here is derived from an EMBL/GenBank/DDBJ whole genome shotgun (WGS) entry which is preliminary data.</text>
</comment>
<dbReference type="Gene3D" id="2.115.10.20">
    <property type="entry name" value="Glycosyl hydrolase domain, family 43"/>
    <property type="match status" value="1"/>
</dbReference>
<evidence type="ECO:0000259" key="6">
    <source>
        <dbReference type="Pfam" id="PF17851"/>
    </source>
</evidence>
<keyword evidence="3 4" id="KW-0326">Glycosidase</keyword>
<keyword evidence="5" id="KW-0732">Signal</keyword>
<evidence type="ECO:0000256" key="5">
    <source>
        <dbReference type="SAM" id="SignalP"/>
    </source>
</evidence>
<evidence type="ECO:0000256" key="2">
    <source>
        <dbReference type="ARBA" id="ARBA00022801"/>
    </source>
</evidence>
<protein>
    <submittedName>
        <fullName evidence="7">Glycoside hydrolase family 43 protein</fullName>
    </submittedName>
</protein>
<dbReference type="InterPro" id="IPR041542">
    <property type="entry name" value="GH43_C2"/>
</dbReference>
<accession>A0ABT2BYN0</accession>
<dbReference type="PANTHER" id="PTHR42812:SF12">
    <property type="entry name" value="BETA-XYLOSIDASE-RELATED"/>
    <property type="match status" value="1"/>
</dbReference>
<evidence type="ECO:0000256" key="3">
    <source>
        <dbReference type="ARBA" id="ARBA00023295"/>
    </source>
</evidence>
<reference evidence="7" key="1">
    <citation type="submission" date="2022-08" db="EMBL/GenBank/DDBJ databases">
        <title>Reclassification of Massilia species as members of the genera Telluria, Duganella, Pseudoduganella, Mokoshia gen. nov. and Zemynaea gen. nov. using orthogonal and non-orthogonal genome-based approaches.</title>
        <authorList>
            <person name="Bowman J.P."/>
        </authorList>
    </citation>
    <scope>NUCLEOTIDE SEQUENCE</scope>
    <source>
        <strain evidence="7">LMG 11547</strain>
    </source>
</reference>